<dbReference type="EMBL" id="LBBT01000262">
    <property type="protein sequence ID" value="KKY00572.1"/>
    <property type="molecule type" value="Genomic_DNA"/>
</dbReference>
<dbReference type="PATRIC" id="fig|1629550.3.peg.2151"/>
<protein>
    <recommendedName>
        <fullName evidence="1">DUF4397 domain-containing protein</fullName>
    </recommendedName>
</protein>
<keyword evidence="3" id="KW-1185">Reference proteome</keyword>
<dbReference type="InterPro" id="IPR025510">
    <property type="entry name" value="DUF4397"/>
</dbReference>
<evidence type="ECO:0000259" key="1">
    <source>
        <dbReference type="Pfam" id="PF14344"/>
    </source>
</evidence>
<sequence length="204" mass="22437">MDCFKTQEGTSIVRVLHASPNAPEVDVYIDGQLVVEDLSFTNFSDYSYLEEGMHTIQVTPANDSSTVVINKMVDVPDNRIFTIAAVGNLENIELLLIEDDINEVPSTKEATLRVVHLSPDAPSVNILANNTPIFEDIDFKESTDYIKVPAGMYDIKVALSENGDIALSSKVNLKANRIYTIFAVGNPPNLGLIQSVDVNTYLCR</sequence>
<reference evidence="2 3" key="1">
    <citation type="submission" date="2015-04" db="EMBL/GenBank/DDBJ databases">
        <title>Microcin producing Clostridium sp. JC272T.</title>
        <authorList>
            <person name="Jyothsna T."/>
            <person name="Sasikala C."/>
            <person name="Ramana C."/>
        </authorList>
    </citation>
    <scope>NUCLEOTIDE SEQUENCE [LARGE SCALE GENOMIC DNA]</scope>
    <source>
        <strain evidence="2 3">JC272</strain>
    </source>
</reference>
<name>A0A0M3DGS0_9FIRM</name>
<dbReference type="OrthoDB" id="9783299at2"/>
<evidence type="ECO:0000313" key="2">
    <source>
        <dbReference type="EMBL" id="KKY00572.1"/>
    </source>
</evidence>
<dbReference type="RefSeq" id="WP_046823708.1">
    <property type="nucleotide sequence ID" value="NZ_LBBT01000262.1"/>
</dbReference>
<dbReference type="Pfam" id="PF14344">
    <property type="entry name" value="DUF4397"/>
    <property type="match status" value="1"/>
</dbReference>
<feature type="domain" description="DUF4397" evidence="1">
    <location>
        <begin position="13"/>
        <end position="126"/>
    </location>
</feature>
<comment type="caution">
    <text evidence="2">The sequence shown here is derived from an EMBL/GenBank/DDBJ whole genome shotgun (WGS) entry which is preliminary data.</text>
</comment>
<dbReference type="AlphaFoldDB" id="A0A0M3DGS0"/>
<evidence type="ECO:0000313" key="3">
    <source>
        <dbReference type="Proteomes" id="UP000034407"/>
    </source>
</evidence>
<proteinExistence type="predicted"/>
<gene>
    <name evidence="2" type="ORF">VN21_13475</name>
</gene>
<dbReference type="Proteomes" id="UP000034407">
    <property type="component" value="Unassembled WGS sequence"/>
</dbReference>
<accession>A0A0M3DGS0</accession>
<organism evidence="2 3">
    <name type="scientific">Paraclostridium benzoelyticum</name>
    <dbReference type="NCBI Taxonomy" id="1629550"/>
    <lineage>
        <taxon>Bacteria</taxon>
        <taxon>Bacillati</taxon>
        <taxon>Bacillota</taxon>
        <taxon>Clostridia</taxon>
        <taxon>Peptostreptococcales</taxon>
        <taxon>Peptostreptococcaceae</taxon>
        <taxon>Paraclostridium</taxon>
    </lineage>
</organism>